<dbReference type="EC" id="2.1.3.2" evidence="3 8"/>
<comment type="catalytic activity">
    <reaction evidence="7">
        <text>carbamoyl phosphate + L-aspartate = N-carbamoyl-L-aspartate + phosphate + H(+)</text>
        <dbReference type="Rhea" id="RHEA:20013"/>
        <dbReference type="ChEBI" id="CHEBI:15378"/>
        <dbReference type="ChEBI" id="CHEBI:29991"/>
        <dbReference type="ChEBI" id="CHEBI:32814"/>
        <dbReference type="ChEBI" id="CHEBI:43474"/>
        <dbReference type="ChEBI" id="CHEBI:58228"/>
        <dbReference type="EC" id="2.1.3.2"/>
    </reaction>
</comment>
<dbReference type="InterPro" id="IPR002082">
    <property type="entry name" value="Asp_carbamoyltransf"/>
</dbReference>
<dbReference type="InterPro" id="IPR006131">
    <property type="entry name" value="Asp_carbamoyltransf_Asp/Orn-bd"/>
</dbReference>
<dbReference type="Gene3D" id="3.40.50.1370">
    <property type="entry name" value="Aspartate/ornithine carbamoyltransferase"/>
    <property type="match status" value="2"/>
</dbReference>
<dbReference type="SUPFAM" id="SSF53671">
    <property type="entry name" value="Aspartate/ornithine carbamoyltransferase"/>
    <property type="match status" value="1"/>
</dbReference>
<evidence type="ECO:0000256" key="1">
    <source>
        <dbReference type="ARBA" id="ARBA00004852"/>
    </source>
</evidence>
<dbReference type="GO" id="GO:0004070">
    <property type="term" value="F:aspartate carbamoyltransferase activity"/>
    <property type="evidence" value="ECO:0007669"/>
    <property type="project" value="UniProtKB-UniRule"/>
</dbReference>
<name>A0A7W7ZT20_9BACT</name>
<organism evidence="12 13">
    <name type="scientific">Granulicella mallensis</name>
    <dbReference type="NCBI Taxonomy" id="940614"/>
    <lineage>
        <taxon>Bacteria</taxon>
        <taxon>Pseudomonadati</taxon>
        <taxon>Acidobacteriota</taxon>
        <taxon>Terriglobia</taxon>
        <taxon>Terriglobales</taxon>
        <taxon>Acidobacteriaceae</taxon>
        <taxon>Granulicella</taxon>
    </lineage>
</organism>
<dbReference type="Pfam" id="PF02729">
    <property type="entry name" value="OTCace_N"/>
    <property type="match status" value="1"/>
</dbReference>
<dbReference type="Proteomes" id="UP000584867">
    <property type="component" value="Unassembled WGS sequence"/>
</dbReference>
<evidence type="ECO:0000256" key="7">
    <source>
        <dbReference type="ARBA" id="ARBA00048859"/>
    </source>
</evidence>
<keyword evidence="4 9" id="KW-0808">Transferase</keyword>
<evidence type="ECO:0000259" key="10">
    <source>
        <dbReference type="Pfam" id="PF00185"/>
    </source>
</evidence>
<accession>A0A7W7ZT20</accession>
<sequence>MQKLKHIISTTQLLNRPLQEHLFASAAQMERDDAQRTLARPLSGRILATIFYEPSTRTRLSFEAAMQKLGGGVLTVENARDSSSATKGESIADSIRVISGYADVIALRHFEEGTAKIAAKMSPVPLINAGDGIGEHPTQALADIYTIEKELGGREGLRVALVGDLLYGRTIHSLLPLLCLYPGVQIDLVSPAQLRLPAKYIQHLERKGVNFRESDKLGASIKSADVIYVTRVQKERFESPQEYEAIKDVYLIDSKIADKLKRHAIIMHALPRVNEIAPEVDSNSRAAYFRQAKNALYIRMALLNYLLA</sequence>
<dbReference type="AlphaFoldDB" id="A0A7W7ZT20"/>
<reference evidence="12 13" key="1">
    <citation type="submission" date="2020-08" db="EMBL/GenBank/DDBJ databases">
        <title>Genomic Encyclopedia of Type Strains, Phase IV (KMG-V): Genome sequencing to study the core and pangenomes of soil and plant-associated prokaryotes.</title>
        <authorList>
            <person name="Whitman W."/>
        </authorList>
    </citation>
    <scope>NUCLEOTIDE SEQUENCE [LARGE SCALE GENOMIC DNA]</scope>
    <source>
        <strain evidence="12 13">X5P3</strain>
    </source>
</reference>
<dbReference type="GO" id="GO:0006207">
    <property type="term" value="P:'de novo' pyrimidine nucleobase biosynthetic process"/>
    <property type="evidence" value="ECO:0007669"/>
    <property type="project" value="InterPro"/>
</dbReference>
<proteinExistence type="inferred from homology"/>
<dbReference type="GO" id="GO:0006520">
    <property type="term" value="P:amino acid metabolic process"/>
    <property type="evidence" value="ECO:0007669"/>
    <property type="project" value="InterPro"/>
</dbReference>
<gene>
    <name evidence="12" type="ORF">HDF15_003940</name>
</gene>
<dbReference type="FunFam" id="3.40.50.1370:FF:000002">
    <property type="entry name" value="Aspartate carbamoyltransferase 2"/>
    <property type="match status" value="1"/>
</dbReference>
<dbReference type="RefSeq" id="WP_014263790.1">
    <property type="nucleotide sequence ID" value="NZ_JACHIO010000018.1"/>
</dbReference>
<dbReference type="PRINTS" id="PR00101">
    <property type="entry name" value="ATCASE"/>
</dbReference>
<comment type="caution">
    <text evidence="12">The sequence shown here is derived from an EMBL/GenBank/DDBJ whole genome shotgun (WGS) entry which is preliminary data.</text>
</comment>
<evidence type="ECO:0000256" key="3">
    <source>
        <dbReference type="ARBA" id="ARBA00013008"/>
    </source>
</evidence>
<dbReference type="InterPro" id="IPR036901">
    <property type="entry name" value="Asp/Orn_carbamoylTrfase_sf"/>
</dbReference>
<dbReference type="OMA" id="VLIMHPG"/>
<dbReference type="NCBIfam" id="NF002032">
    <property type="entry name" value="PRK00856.1"/>
    <property type="match status" value="1"/>
</dbReference>
<dbReference type="Pfam" id="PF00185">
    <property type="entry name" value="OTCace"/>
    <property type="match status" value="1"/>
</dbReference>
<evidence type="ECO:0000313" key="12">
    <source>
        <dbReference type="EMBL" id="MBB5065571.1"/>
    </source>
</evidence>
<feature type="domain" description="Aspartate/ornithine carbamoyltransferase carbamoyl-P binding" evidence="11">
    <location>
        <begin position="5"/>
        <end position="148"/>
    </location>
</feature>
<evidence type="ECO:0000256" key="4">
    <source>
        <dbReference type="ARBA" id="ARBA00022679"/>
    </source>
</evidence>
<evidence type="ECO:0000256" key="6">
    <source>
        <dbReference type="ARBA" id="ARBA00043884"/>
    </source>
</evidence>
<comment type="similarity">
    <text evidence="2">Belongs to the aspartate/ornithine carbamoyltransferase superfamily. ATCase family.</text>
</comment>
<dbReference type="NCBIfam" id="TIGR00670">
    <property type="entry name" value="asp_carb_tr"/>
    <property type="match status" value="1"/>
</dbReference>
<dbReference type="UniPathway" id="UPA00070">
    <property type="reaction ID" value="UER00116"/>
</dbReference>
<protein>
    <recommendedName>
        <fullName evidence="3 8">Aspartate carbamoyltransferase</fullName>
        <ecNumber evidence="3 8">2.1.3.2</ecNumber>
    </recommendedName>
</protein>
<dbReference type="EMBL" id="JACHIO010000018">
    <property type="protein sequence ID" value="MBB5065571.1"/>
    <property type="molecule type" value="Genomic_DNA"/>
</dbReference>
<feature type="domain" description="Aspartate/ornithine carbamoyltransferase Asp/Orn-binding" evidence="10">
    <location>
        <begin position="155"/>
        <end position="305"/>
    </location>
</feature>
<dbReference type="PANTHER" id="PTHR45753">
    <property type="entry name" value="ORNITHINE CARBAMOYLTRANSFERASE, MITOCHONDRIAL"/>
    <property type="match status" value="1"/>
</dbReference>
<evidence type="ECO:0000256" key="9">
    <source>
        <dbReference type="RuleBase" id="RU003634"/>
    </source>
</evidence>
<dbReference type="PROSITE" id="PS00097">
    <property type="entry name" value="CARBAMOYLTRANSFERASE"/>
    <property type="match status" value="1"/>
</dbReference>
<evidence type="ECO:0000313" key="13">
    <source>
        <dbReference type="Proteomes" id="UP000584867"/>
    </source>
</evidence>
<comment type="pathway">
    <text evidence="1">Pyrimidine metabolism; UMP biosynthesis via de novo pathway; (S)-dihydroorotate from bicarbonate: step 2/3.</text>
</comment>
<evidence type="ECO:0000256" key="2">
    <source>
        <dbReference type="ARBA" id="ARBA00008896"/>
    </source>
</evidence>
<keyword evidence="5" id="KW-0665">Pyrimidine biosynthesis</keyword>
<comment type="function">
    <text evidence="6">Catalyzes the condensation of carbamoyl phosphate and aspartate to form carbamoyl aspartate and inorganic phosphate, the committed step in the de novo pyrimidine nucleotide biosynthesis pathway.</text>
</comment>
<dbReference type="GO" id="GO:0016597">
    <property type="term" value="F:amino acid binding"/>
    <property type="evidence" value="ECO:0007669"/>
    <property type="project" value="InterPro"/>
</dbReference>
<dbReference type="InterPro" id="IPR006130">
    <property type="entry name" value="Asp/Orn_carbamoylTrfase"/>
</dbReference>
<evidence type="ECO:0000256" key="8">
    <source>
        <dbReference type="NCBIfam" id="TIGR00670"/>
    </source>
</evidence>
<evidence type="ECO:0000259" key="11">
    <source>
        <dbReference type="Pfam" id="PF02729"/>
    </source>
</evidence>
<dbReference type="PRINTS" id="PR00100">
    <property type="entry name" value="AOTCASE"/>
</dbReference>
<dbReference type="PANTHER" id="PTHR45753:SF6">
    <property type="entry name" value="ASPARTATE CARBAMOYLTRANSFERASE"/>
    <property type="match status" value="1"/>
</dbReference>
<dbReference type="GO" id="GO:0044205">
    <property type="term" value="P:'de novo' UMP biosynthetic process"/>
    <property type="evidence" value="ECO:0007669"/>
    <property type="project" value="UniProtKB-UniPathway"/>
</dbReference>
<dbReference type="InterPro" id="IPR006132">
    <property type="entry name" value="Asp/Orn_carbamoyltranf_P-bd"/>
</dbReference>
<evidence type="ECO:0000256" key="5">
    <source>
        <dbReference type="ARBA" id="ARBA00022975"/>
    </source>
</evidence>